<evidence type="ECO:0000313" key="3">
    <source>
        <dbReference type="Proteomes" id="UP000030687"/>
    </source>
</evidence>
<evidence type="ECO:0000313" key="2">
    <source>
        <dbReference type="EMBL" id="ESR44316.1"/>
    </source>
</evidence>
<protein>
    <submittedName>
        <fullName evidence="2">Uncharacterized protein</fullName>
    </submittedName>
</protein>
<dbReference type="Proteomes" id="UP000030687">
    <property type="component" value="Unassembled WGS sequence"/>
</dbReference>
<dbReference type="EMBL" id="KI536861">
    <property type="protein sequence ID" value="ESR44316.1"/>
    <property type="molecule type" value="Genomic_DNA"/>
</dbReference>
<accession>V4T456</accession>
<feature type="region of interest" description="Disordered" evidence="1">
    <location>
        <begin position="177"/>
        <end position="200"/>
    </location>
</feature>
<organism evidence="2 3">
    <name type="scientific">Citrus clementina</name>
    <name type="common">Clementine</name>
    <name type="synonym">Citrus deliciosa x Citrus sinensis</name>
    <dbReference type="NCBI Taxonomy" id="85681"/>
    <lineage>
        <taxon>Eukaryota</taxon>
        <taxon>Viridiplantae</taxon>
        <taxon>Streptophyta</taxon>
        <taxon>Embryophyta</taxon>
        <taxon>Tracheophyta</taxon>
        <taxon>Spermatophyta</taxon>
        <taxon>Magnoliopsida</taxon>
        <taxon>eudicotyledons</taxon>
        <taxon>Gunneridae</taxon>
        <taxon>Pentapetalae</taxon>
        <taxon>rosids</taxon>
        <taxon>malvids</taxon>
        <taxon>Sapindales</taxon>
        <taxon>Rutaceae</taxon>
        <taxon>Aurantioideae</taxon>
        <taxon>Citrus</taxon>
    </lineage>
</organism>
<dbReference type="InParanoid" id="V4T456"/>
<dbReference type="AlphaFoldDB" id="V4T456"/>
<dbReference type="Gramene" id="ESR44316">
    <property type="protein sequence ID" value="ESR44316"/>
    <property type="gene ID" value="CICLE_v10013465mg"/>
</dbReference>
<name>V4T456_CITCL</name>
<proteinExistence type="predicted"/>
<dbReference type="STRING" id="85681.V4T456"/>
<reference evidence="2 3" key="1">
    <citation type="submission" date="2013-10" db="EMBL/GenBank/DDBJ databases">
        <authorList>
            <consortium name="International Citrus Genome Consortium"/>
            <person name="Jenkins J."/>
            <person name="Schmutz J."/>
            <person name="Prochnik S."/>
            <person name="Rokhsar D."/>
            <person name="Gmitter F."/>
            <person name="Ollitrault P."/>
            <person name="Machado M."/>
            <person name="Talon M."/>
            <person name="Wincker P."/>
            <person name="Jaillon O."/>
            <person name="Morgante M."/>
        </authorList>
    </citation>
    <scope>NUCLEOTIDE SEQUENCE</scope>
    <source>
        <strain evidence="3">cv. Clemenules</strain>
    </source>
</reference>
<gene>
    <name evidence="2" type="ORF">CICLE_v10013465mg</name>
</gene>
<keyword evidence="3" id="KW-1185">Reference proteome</keyword>
<feature type="compositionally biased region" description="Basic residues" evidence="1">
    <location>
        <begin position="185"/>
        <end position="200"/>
    </location>
</feature>
<sequence length="239" mass="28131">MYKGLVSAQAHHEEIIQGLFKSIQDPQEGFNSRRNDQAFFFRKFVEKSLKLSDSITYLTLAGGTVTNTESYFFIVLCLISYDTCICIMTNTECNFFIVLRLISSVIRICIITNTVSNFFIVIRLISSVTCICIVTNTEFHNFIFTSSVSCVFPWQIYLIKLTIQTFHKFRPPRLRRSQRSGRICRSSHRQRRHRSTRIRRSQRRCRIRRLTAYIQISKLPNNLIICHYCFFKFESIVFG</sequence>
<evidence type="ECO:0000256" key="1">
    <source>
        <dbReference type="SAM" id="MobiDB-lite"/>
    </source>
</evidence>
<dbReference type="KEGG" id="cic:CICLE_v10013465mg"/>